<keyword evidence="3" id="KW-1185">Reference proteome</keyword>
<name>A0ABU6UKU4_9FABA</name>
<organism evidence="2 3">
    <name type="scientific">Stylosanthes scabra</name>
    <dbReference type="NCBI Taxonomy" id="79078"/>
    <lineage>
        <taxon>Eukaryota</taxon>
        <taxon>Viridiplantae</taxon>
        <taxon>Streptophyta</taxon>
        <taxon>Embryophyta</taxon>
        <taxon>Tracheophyta</taxon>
        <taxon>Spermatophyta</taxon>
        <taxon>Magnoliopsida</taxon>
        <taxon>eudicotyledons</taxon>
        <taxon>Gunneridae</taxon>
        <taxon>Pentapetalae</taxon>
        <taxon>rosids</taxon>
        <taxon>fabids</taxon>
        <taxon>Fabales</taxon>
        <taxon>Fabaceae</taxon>
        <taxon>Papilionoideae</taxon>
        <taxon>50 kb inversion clade</taxon>
        <taxon>dalbergioids sensu lato</taxon>
        <taxon>Dalbergieae</taxon>
        <taxon>Pterocarpus clade</taxon>
        <taxon>Stylosanthes</taxon>
    </lineage>
</organism>
<protein>
    <submittedName>
        <fullName evidence="2">Uncharacterized protein</fullName>
    </submittedName>
</protein>
<dbReference type="EMBL" id="JASCZI010121271">
    <property type="protein sequence ID" value="MED6160940.1"/>
    <property type="molecule type" value="Genomic_DNA"/>
</dbReference>
<evidence type="ECO:0000313" key="3">
    <source>
        <dbReference type="Proteomes" id="UP001341840"/>
    </source>
</evidence>
<sequence length="174" mass="20088">MHECLEEVEEENEYQEAEDVDQEVEDKDKEQKGIEIVHFASSKATPPNLPSEFHFKWVSPYDMNCLGPQHYGLFEMDGQRKTPCGVLDKKKMDYMELNESKSKACSGLLHKIHNNRAKTGWANRVWDPGKSFMNHHFWEIAVRIELLMIIKLRQSASQLALGTEDRATFKCGEG</sequence>
<evidence type="ECO:0000313" key="2">
    <source>
        <dbReference type="EMBL" id="MED6160940.1"/>
    </source>
</evidence>
<feature type="region of interest" description="Disordered" evidence="1">
    <location>
        <begin position="1"/>
        <end position="29"/>
    </location>
</feature>
<dbReference type="Proteomes" id="UP001341840">
    <property type="component" value="Unassembled WGS sequence"/>
</dbReference>
<evidence type="ECO:0000256" key="1">
    <source>
        <dbReference type="SAM" id="MobiDB-lite"/>
    </source>
</evidence>
<accession>A0ABU6UKU4</accession>
<comment type="caution">
    <text evidence="2">The sequence shown here is derived from an EMBL/GenBank/DDBJ whole genome shotgun (WGS) entry which is preliminary data.</text>
</comment>
<reference evidence="2 3" key="1">
    <citation type="journal article" date="2023" name="Plants (Basel)">
        <title>Bridging the Gap: Combining Genomics and Transcriptomics Approaches to Understand Stylosanthes scabra, an Orphan Legume from the Brazilian Caatinga.</title>
        <authorList>
            <person name="Ferreira-Neto J.R.C."/>
            <person name="da Silva M.D."/>
            <person name="Binneck E."/>
            <person name="de Melo N.F."/>
            <person name="da Silva R.H."/>
            <person name="de Melo A.L.T.M."/>
            <person name="Pandolfi V."/>
            <person name="Bustamante F.O."/>
            <person name="Brasileiro-Vidal A.C."/>
            <person name="Benko-Iseppon A.M."/>
        </authorList>
    </citation>
    <scope>NUCLEOTIDE SEQUENCE [LARGE SCALE GENOMIC DNA]</scope>
    <source>
        <tissue evidence="2">Leaves</tissue>
    </source>
</reference>
<feature type="compositionally biased region" description="Acidic residues" evidence="1">
    <location>
        <begin position="1"/>
        <end position="25"/>
    </location>
</feature>
<proteinExistence type="predicted"/>
<gene>
    <name evidence="2" type="ORF">PIB30_055978</name>
</gene>